<dbReference type="RefSeq" id="XP_007315154.1">
    <property type="nucleotide sequence ID" value="XM_007315092.1"/>
</dbReference>
<proteinExistence type="predicted"/>
<feature type="non-terminal residue" evidence="1">
    <location>
        <position position="1"/>
    </location>
</feature>
<dbReference type="GeneID" id="18817986"/>
<protein>
    <submittedName>
        <fullName evidence="1">Uncharacterized protein</fullName>
    </submittedName>
</protein>
<dbReference type="KEGG" id="sla:SERLADRAFT_459861"/>
<organism>
    <name type="scientific">Serpula lacrymans var. lacrymans (strain S7.9)</name>
    <name type="common">Dry rot fungus</name>
    <dbReference type="NCBI Taxonomy" id="578457"/>
    <lineage>
        <taxon>Eukaryota</taxon>
        <taxon>Fungi</taxon>
        <taxon>Dikarya</taxon>
        <taxon>Basidiomycota</taxon>
        <taxon>Agaricomycotina</taxon>
        <taxon>Agaricomycetes</taxon>
        <taxon>Agaricomycetidae</taxon>
        <taxon>Boletales</taxon>
        <taxon>Coniophorineae</taxon>
        <taxon>Serpulaceae</taxon>
        <taxon>Serpula</taxon>
    </lineage>
</organism>
<gene>
    <name evidence="1" type="ORF">SERLADRAFT_459861</name>
</gene>
<dbReference type="HOGENOM" id="CLU_2504075_0_0_1"/>
<dbReference type="EMBL" id="GL945431">
    <property type="protein sequence ID" value="EGO27063.1"/>
    <property type="molecule type" value="Genomic_DNA"/>
</dbReference>
<accession>F8NNM1</accession>
<dbReference type="AlphaFoldDB" id="F8NNM1"/>
<reference evidence="1" key="1">
    <citation type="submission" date="2011-04" db="EMBL/GenBank/DDBJ databases">
        <title>Evolution of plant cell wall degrading machinery underlies the functional diversity of forest fungi.</title>
        <authorList>
            <consortium name="US DOE Joint Genome Institute (JGI-PGF)"/>
            <person name="Eastwood D.C."/>
            <person name="Floudas D."/>
            <person name="Binder M."/>
            <person name="Majcherczyk A."/>
            <person name="Schneider P."/>
            <person name="Aerts A."/>
            <person name="Asiegbu F.O."/>
            <person name="Baker S.E."/>
            <person name="Barry K."/>
            <person name="Bendiksby M."/>
            <person name="Blumentritt M."/>
            <person name="Coutinho P.M."/>
            <person name="Cullen D."/>
            <person name="Cullen D."/>
            <person name="Gathman A."/>
            <person name="Goodell B."/>
            <person name="Henrissat B."/>
            <person name="Ihrmark K."/>
            <person name="Kauserud H."/>
            <person name="Kohler A."/>
            <person name="LaButti K."/>
            <person name="Lapidus A."/>
            <person name="Lavin J.L."/>
            <person name="Lee Y.-H."/>
            <person name="Lindquist E."/>
            <person name="Lilly W."/>
            <person name="Lucas S."/>
            <person name="Morin E."/>
            <person name="Murat C."/>
            <person name="Oguiza J.A."/>
            <person name="Park J."/>
            <person name="Pisabarro A.G."/>
            <person name="Riley R."/>
            <person name="Rosling A."/>
            <person name="Salamov A."/>
            <person name="Schmidt O."/>
            <person name="Schmutz J."/>
            <person name="Skrede I."/>
            <person name="Stenlid J."/>
            <person name="Wiebenga A."/>
            <person name="Xie X."/>
            <person name="Kues U."/>
            <person name="Hibbett D.S."/>
            <person name="Hoffmeister D."/>
            <person name="Hogberg N."/>
            <person name="Martin F."/>
            <person name="Grigoriev I.V."/>
            <person name="Watkinson S.C."/>
        </authorList>
    </citation>
    <scope>NUCLEOTIDE SEQUENCE</scope>
    <source>
        <strain evidence="1">S7.9</strain>
    </source>
</reference>
<dbReference type="Proteomes" id="UP000008064">
    <property type="component" value="Unassembled WGS sequence"/>
</dbReference>
<evidence type="ECO:0000313" key="1">
    <source>
        <dbReference type="EMBL" id="EGO27063.1"/>
    </source>
</evidence>
<name>F8NNM1_SERL9</name>
<sequence length="86" mass="10013">TGFDYRFALLCPYNYRSLALFLTGGDSLTRHCQYFPELHIQCNHVLLLRIIQHLRRCTINAELRRTSTGNHFLTGNTYHNTTVTGR</sequence>